<sequence>MNEIEGLPKASAQRIARTIHNRATVMMRLARELKQGLEVGIWMHSGAPCYPLAGGGTVAGKEASAAAHKQLSGKRFKLVEGALIDGEMCWPGWDEGCRCTWRAYIAGFE</sequence>
<gene>
    <name evidence="1" type="ORF">I2488_07720</name>
</gene>
<protein>
    <submittedName>
        <fullName evidence="1">Uncharacterized protein</fullName>
    </submittedName>
</protein>
<keyword evidence="2" id="KW-1185">Reference proteome</keyword>
<dbReference type="Proteomes" id="UP000600799">
    <property type="component" value="Unassembled WGS sequence"/>
</dbReference>
<evidence type="ECO:0000313" key="1">
    <source>
        <dbReference type="EMBL" id="MBF9150888.1"/>
    </source>
</evidence>
<reference evidence="1 2" key="1">
    <citation type="submission" date="2020-11" db="EMBL/GenBank/DDBJ databases">
        <title>The genome sequence of Novosphingobium sp. 1Y9A.</title>
        <authorList>
            <person name="Liu Y."/>
        </authorList>
    </citation>
    <scope>NUCLEOTIDE SEQUENCE [LARGE SCALE GENOMIC DNA]</scope>
    <source>
        <strain evidence="1 2">1Y9A</strain>
    </source>
</reference>
<name>A0ABS0HF61_9SPHN</name>
<proteinExistence type="predicted"/>
<comment type="caution">
    <text evidence="1">The sequence shown here is derived from an EMBL/GenBank/DDBJ whole genome shotgun (WGS) entry which is preliminary data.</text>
</comment>
<evidence type="ECO:0000313" key="2">
    <source>
        <dbReference type="Proteomes" id="UP000600799"/>
    </source>
</evidence>
<organism evidence="1 2">
    <name type="scientific">Novosphingobium jiangmenense</name>
    <dbReference type="NCBI Taxonomy" id="2791981"/>
    <lineage>
        <taxon>Bacteria</taxon>
        <taxon>Pseudomonadati</taxon>
        <taxon>Pseudomonadota</taxon>
        <taxon>Alphaproteobacteria</taxon>
        <taxon>Sphingomonadales</taxon>
        <taxon>Sphingomonadaceae</taxon>
        <taxon>Novosphingobium</taxon>
    </lineage>
</organism>
<dbReference type="RefSeq" id="WP_196275223.1">
    <property type="nucleotide sequence ID" value="NZ_JADQDC010000004.1"/>
</dbReference>
<accession>A0ABS0HF61</accession>
<dbReference type="EMBL" id="JADQDC010000004">
    <property type="protein sequence ID" value="MBF9150888.1"/>
    <property type="molecule type" value="Genomic_DNA"/>
</dbReference>